<dbReference type="Proteomes" id="UP000250275">
    <property type="component" value="Unassembled WGS sequence"/>
</dbReference>
<gene>
    <name evidence="1" type="ORF">WN48_07631</name>
</gene>
<keyword evidence="2" id="KW-1185">Reference proteome</keyword>
<name>A0A310SV36_9HYME</name>
<dbReference type="AlphaFoldDB" id="A0A310SV36"/>
<reference evidence="1 2" key="1">
    <citation type="submission" date="2015-07" db="EMBL/GenBank/DDBJ databases">
        <title>The genome of Eufriesea mexicana.</title>
        <authorList>
            <person name="Pan H."/>
            <person name="Kapheim K."/>
        </authorList>
    </citation>
    <scope>NUCLEOTIDE SEQUENCE [LARGE SCALE GENOMIC DNA]</scope>
    <source>
        <strain evidence="1">0111107269</strain>
        <tissue evidence="1">Whole body</tissue>
    </source>
</reference>
<proteinExistence type="predicted"/>
<accession>A0A310SV36</accession>
<dbReference type="EMBL" id="KQ759822">
    <property type="protein sequence ID" value="OAD62679.1"/>
    <property type="molecule type" value="Genomic_DNA"/>
</dbReference>
<sequence>MMERGEESVIGRACERDREEWRERLTRSEREDTTTLATRPAALCRLQLFRKSVSIVQALTASFGFFREFTR</sequence>
<organism evidence="1 2">
    <name type="scientific">Eufriesea mexicana</name>
    <dbReference type="NCBI Taxonomy" id="516756"/>
    <lineage>
        <taxon>Eukaryota</taxon>
        <taxon>Metazoa</taxon>
        <taxon>Ecdysozoa</taxon>
        <taxon>Arthropoda</taxon>
        <taxon>Hexapoda</taxon>
        <taxon>Insecta</taxon>
        <taxon>Pterygota</taxon>
        <taxon>Neoptera</taxon>
        <taxon>Endopterygota</taxon>
        <taxon>Hymenoptera</taxon>
        <taxon>Apocrita</taxon>
        <taxon>Aculeata</taxon>
        <taxon>Apoidea</taxon>
        <taxon>Anthophila</taxon>
        <taxon>Apidae</taxon>
        <taxon>Eufriesea</taxon>
    </lineage>
</organism>
<protein>
    <submittedName>
        <fullName evidence="1">Uncharacterized protein</fullName>
    </submittedName>
</protein>
<evidence type="ECO:0000313" key="2">
    <source>
        <dbReference type="Proteomes" id="UP000250275"/>
    </source>
</evidence>
<evidence type="ECO:0000313" key="1">
    <source>
        <dbReference type="EMBL" id="OAD62679.1"/>
    </source>
</evidence>